<dbReference type="Proteomes" id="UP001163046">
    <property type="component" value="Unassembled WGS sequence"/>
</dbReference>
<organism evidence="1 2">
    <name type="scientific">Desmophyllum pertusum</name>
    <dbReference type="NCBI Taxonomy" id="174260"/>
    <lineage>
        <taxon>Eukaryota</taxon>
        <taxon>Metazoa</taxon>
        <taxon>Cnidaria</taxon>
        <taxon>Anthozoa</taxon>
        <taxon>Hexacorallia</taxon>
        <taxon>Scleractinia</taxon>
        <taxon>Caryophylliina</taxon>
        <taxon>Caryophylliidae</taxon>
        <taxon>Desmophyllum</taxon>
    </lineage>
</organism>
<reference evidence="1" key="1">
    <citation type="submission" date="2023-01" db="EMBL/GenBank/DDBJ databases">
        <title>Genome assembly of the deep-sea coral Lophelia pertusa.</title>
        <authorList>
            <person name="Herrera S."/>
            <person name="Cordes E."/>
        </authorList>
    </citation>
    <scope>NUCLEOTIDE SEQUENCE</scope>
    <source>
        <strain evidence="1">USNM1676648</strain>
        <tissue evidence="1">Polyp</tissue>
    </source>
</reference>
<evidence type="ECO:0000313" key="2">
    <source>
        <dbReference type="Proteomes" id="UP001163046"/>
    </source>
</evidence>
<evidence type="ECO:0000313" key="1">
    <source>
        <dbReference type="EMBL" id="KAJ7378188.1"/>
    </source>
</evidence>
<comment type="caution">
    <text evidence="1">The sequence shown here is derived from an EMBL/GenBank/DDBJ whole genome shotgun (WGS) entry which is preliminary data.</text>
</comment>
<name>A0A9W9ZCM9_9CNID</name>
<dbReference type="AlphaFoldDB" id="A0A9W9ZCM9"/>
<dbReference type="EMBL" id="MU826368">
    <property type="protein sequence ID" value="KAJ7378188.1"/>
    <property type="molecule type" value="Genomic_DNA"/>
</dbReference>
<sequence length="112" mass="13284">MSEPNNHFVEVIRVWKSHFSCFPAAVIIYDSNGGEVKTFRFIRAKFQHFFNNRHYFYLFVAIEVQLGRQIWGSRDHFKIITSKGAIVEIQRNREKVTRVYNYSNDSGFLDSD</sequence>
<accession>A0A9W9ZCM9</accession>
<gene>
    <name evidence="1" type="ORF">OS493_024135</name>
</gene>
<keyword evidence="2" id="KW-1185">Reference proteome</keyword>
<proteinExistence type="predicted"/>
<protein>
    <submittedName>
        <fullName evidence="1">Uncharacterized protein</fullName>
    </submittedName>
</protein>